<dbReference type="SUPFAM" id="SSF46689">
    <property type="entry name" value="Homeodomain-like"/>
    <property type="match status" value="1"/>
</dbReference>
<dbReference type="Gene3D" id="1.10.10.60">
    <property type="entry name" value="Homeodomain-like"/>
    <property type="match status" value="1"/>
</dbReference>
<dbReference type="RefSeq" id="WP_165767282.1">
    <property type="nucleotide sequence ID" value="NZ_FWPT01000007.1"/>
</dbReference>
<organism evidence="5 6">
    <name type="scientific">Parendozoicomonas haliclonae</name>
    <dbReference type="NCBI Taxonomy" id="1960125"/>
    <lineage>
        <taxon>Bacteria</taxon>
        <taxon>Pseudomonadati</taxon>
        <taxon>Pseudomonadota</taxon>
        <taxon>Gammaproteobacteria</taxon>
        <taxon>Oceanospirillales</taxon>
        <taxon>Endozoicomonadaceae</taxon>
        <taxon>Parendozoicomonas</taxon>
    </lineage>
</organism>
<evidence type="ECO:0000256" key="1">
    <source>
        <dbReference type="ARBA" id="ARBA00023015"/>
    </source>
</evidence>
<dbReference type="PANTHER" id="PTHR47894">
    <property type="entry name" value="HTH-TYPE TRANSCRIPTIONAL REGULATOR GADX"/>
    <property type="match status" value="1"/>
</dbReference>
<feature type="domain" description="HTH araC/xylS-type" evidence="4">
    <location>
        <begin position="233"/>
        <end position="339"/>
    </location>
</feature>
<evidence type="ECO:0000259" key="4">
    <source>
        <dbReference type="PROSITE" id="PS01124"/>
    </source>
</evidence>
<dbReference type="SMART" id="SM00342">
    <property type="entry name" value="HTH_ARAC"/>
    <property type="match status" value="1"/>
</dbReference>
<dbReference type="GO" id="GO:0005829">
    <property type="term" value="C:cytosol"/>
    <property type="evidence" value="ECO:0007669"/>
    <property type="project" value="TreeGrafter"/>
</dbReference>
<evidence type="ECO:0000256" key="2">
    <source>
        <dbReference type="ARBA" id="ARBA00023125"/>
    </source>
</evidence>
<dbReference type="InterPro" id="IPR009057">
    <property type="entry name" value="Homeodomain-like_sf"/>
</dbReference>
<dbReference type="InterPro" id="IPR032687">
    <property type="entry name" value="AraC-type_N"/>
</dbReference>
<dbReference type="EMBL" id="FWPT01000007">
    <property type="protein sequence ID" value="SMA49042.1"/>
    <property type="molecule type" value="Genomic_DNA"/>
</dbReference>
<dbReference type="PROSITE" id="PS01124">
    <property type="entry name" value="HTH_ARAC_FAMILY_2"/>
    <property type="match status" value="1"/>
</dbReference>
<dbReference type="AlphaFoldDB" id="A0A1X7AM68"/>
<evidence type="ECO:0000313" key="6">
    <source>
        <dbReference type="Proteomes" id="UP000196573"/>
    </source>
</evidence>
<dbReference type="PANTHER" id="PTHR47894:SF1">
    <property type="entry name" value="HTH-TYPE TRANSCRIPTIONAL REGULATOR VQSM"/>
    <property type="match status" value="1"/>
</dbReference>
<dbReference type="InterPro" id="IPR018060">
    <property type="entry name" value="HTH_AraC"/>
</dbReference>
<gene>
    <name evidence="5" type="primary">gadX</name>
    <name evidence="5" type="ORF">EHSB41UT_03015</name>
</gene>
<dbReference type="GO" id="GO:0000976">
    <property type="term" value="F:transcription cis-regulatory region binding"/>
    <property type="evidence" value="ECO:0007669"/>
    <property type="project" value="TreeGrafter"/>
</dbReference>
<keyword evidence="1" id="KW-0805">Transcription regulation</keyword>
<accession>A0A1X7AM68</accession>
<keyword evidence="6" id="KW-1185">Reference proteome</keyword>
<evidence type="ECO:0000313" key="5">
    <source>
        <dbReference type="EMBL" id="SMA49042.1"/>
    </source>
</evidence>
<name>A0A1X7AM68_9GAMM</name>
<dbReference type="Pfam" id="PF12625">
    <property type="entry name" value="Arabinose_bd"/>
    <property type="match status" value="1"/>
</dbReference>
<keyword evidence="3" id="KW-0804">Transcription</keyword>
<sequence>MLGTSTCATAYIKIFLTMSGLPEEQLLAGTRLTRAQLDRLEYINLADHIAIMNNLDHHSDDRAWSVHLGSQIHITSHGPLGFAAMSAPTLGEALMVMMDYHTIRTDSFHGCMRQEGEYWQFECQDLSGSEPYGRRLTESVIRILQLLIETVLGHATGEHLKICFRYDQPSHHRELEQAYGCSCYYQQRFNGFRFPKTWWPLPSPLYDENSYRQNLANCQTLLARKTRGNSPAEAVRNILSAHFEQTMINAPASNIPNLEQIAGQINISTRTLIRHLKKEQTSYKKLLEELRQHFALQLLRKTGLTVSEISFRLGYHEPANFGRAFRAWFATTPAAWRRALNTGD</sequence>
<protein>
    <submittedName>
        <fullName evidence="5">HTH-type transcriptional regulator GadX</fullName>
    </submittedName>
</protein>
<dbReference type="GO" id="GO:0003700">
    <property type="term" value="F:DNA-binding transcription factor activity"/>
    <property type="evidence" value="ECO:0007669"/>
    <property type="project" value="InterPro"/>
</dbReference>
<keyword evidence="2" id="KW-0238">DNA-binding</keyword>
<dbReference type="Pfam" id="PF12833">
    <property type="entry name" value="HTH_18"/>
    <property type="match status" value="1"/>
</dbReference>
<dbReference type="Proteomes" id="UP000196573">
    <property type="component" value="Unassembled WGS sequence"/>
</dbReference>
<proteinExistence type="predicted"/>
<reference evidence="5 6" key="1">
    <citation type="submission" date="2017-03" db="EMBL/GenBank/DDBJ databases">
        <authorList>
            <person name="Afonso C.L."/>
            <person name="Miller P.J."/>
            <person name="Scott M.A."/>
            <person name="Spackman E."/>
            <person name="Goraichik I."/>
            <person name="Dimitrov K.M."/>
            <person name="Suarez D.L."/>
            <person name="Swayne D.E."/>
        </authorList>
    </citation>
    <scope>NUCLEOTIDE SEQUENCE [LARGE SCALE GENOMIC DNA]</scope>
    <source>
        <strain evidence="5">SB41UT1</strain>
    </source>
</reference>
<evidence type="ECO:0000256" key="3">
    <source>
        <dbReference type="ARBA" id="ARBA00023163"/>
    </source>
</evidence>